<reference evidence="3 4" key="1">
    <citation type="submission" date="2020-07" db="EMBL/GenBank/DDBJ databases">
        <title>Sequencing the genomes of 1000 actinobacteria strains.</title>
        <authorList>
            <person name="Klenk H.-P."/>
        </authorList>
    </citation>
    <scope>NUCLEOTIDE SEQUENCE [LARGE SCALE GENOMIC DNA]</scope>
    <source>
        <strain evidence="3 4">DSM 18248</strain>
    </source>
</reference>
<feature type="transmembrane region" description="Helical" evidence="2">
    <location>
        <begin position="216"/>
        <end position="244"/>
    </location>
</feature>
<gene>
    <name evidence="3" type="ORF">BKA05_000323</name>
</gene>
<evidence type="ECO:0000313" key="3">
    <source>
        <dbReference type="EMBL" id="NYI08808.1"/>
    </source>
</evidence>
<feature type="transmembrane region" description="Helical" evidence="2">
    <location>
        <begin position="313"/>
        <end position="333"/>
    </location>
</feature>
<accession>A0A7Y9YAT7</accession>
<dbReference type="RefSeq" id="WP_179529871.1">
    <property type="nucleotide sequence ID" value="NZ_BAAAPP010000002.1"/>
</dbReference>
<keyword evidence="4" id="KW-1185">Reference proteome</keyword>
<feature type="transmembrane region" description="Helical" evidence="2">
    <location>
        <begin position="372"/>
        <end position="388"/>
    </location>
</feature>
<evidence type="ECO:0000256" key="1">
    <source>
        <dbReference type="SAM" id="MobiDB-lite"/>
    </source>
</evidence>
<keyword evidence="2" id="KW-0472">Membrane</keyword>
<dbReference type="AlphaFoldDB" id="A0A7Y9YAT7"/>
<dbReference type="Proteomes" id="UP000537326">
    <property type="component" value="Unassembled WGS sequence"/>
</dbReference>
<comment type="caution">
    <text evidence="3">The sequence shown here is derived from an EMBL/GenBank/DDBJ whole genome shotgun (WGS) entry which is preliminary data.</text>
</comment>
<organism evidence="3 4">
    <name type="scientific">Nocardioides marinus</name>
    <dbReference type="NCBI Taxonomy" id="374514"/>
    <lineage>
        <taxon>Bacteria</taxon>
        <taxon>Bacillati</taxon>
        <taxon>Actinomycetota</taxon>
        <taxon>Actinomycetes</taxon>
        <taxon>Propionibacteriales</taxon>
        <taxon>Nocardioidaceae</taxon>
        <taxon>Nocardioides</taxon>
    </lineage>
</organism>
<feature type="transmembrane region" description="Helical" evidence="2">
    <location>
        <begin position="186"/>
        <end position="204"/>
    </location>
</feature>
<keyword evidence="2" id="KW-0812">Transmembrane</keyword>
<feature type="transmembrane region" description="Helical" evidence="2">
    <location>
        <begin position="126"/>
        <end position="148"/>
    </location>
</feature>
<dbReference type="EMBL" id="JACBZI010000001">
    <property type="protein sequence ID" value="NYI08808.1"/>
    <property type="molecule type" value="Genomic_DNA"/>
</dbReference>
<feature type="transmembrane region" description="Helical" evidence="2">
    <location>
        <begin position="394"/>
        <end position="413"/>
    </location>
</feature>
<sequence length="604" mass="64494">MSATDTTPTPAGEPHIVVQPERPTRRVVTNAERLSGVIQSVGRRPTDIPRQRWESLGVFAFFLVAWTLFGHWLVVDKHVVGFETLDRLNRALMVWHNDPPKLSALGFDYPPLATLLVTPLTIFSDVARSLAIIPITSAVFAAGTMVVLNTMMRRAAVLAPLRYTVLVTLGANPLVALYAAGGARHFLWLSLVVVALGALFAWYVTADIRFVMIAGLAFSVATLAGYSSLLWFVLSAVMIGAVLARMGADGTEIEGTTVGFASPTIYVIALWTAFNLLLLGNPFAWITESSDAIGNVNAEQFSIVGLLRWTGELVLYGAPIAIVVLPALFFAGMARRNSFALWLGVILAFTVLAPAGAVVLNVTDSPMVMRNALPILVVSVIGAIWLARSAGSSATLVSALLVVGLLLSIPWTFQGMKDYKYQNLESTFAAAISTGQSQEGARTRSGQVVGVVDEQAMASFIRANVTRRGSILTDNAQTYAVMLFTGRPDLFFDRVDQSDGPWLEAAADPADHVDYMLLSTDTASDLLSSLYPEAAAGRHPSLTTIYTTARYTLVGVPAGFTPGGTVTQDASEIADQSGAEEPGSEEPATGDDAPTLVPELEVTS</sequence>
<proteinExistence type="predicted"/>
<feature type="transmembrane region" description="Helical" evidence="2">
    <location>
        <begin position="53"/>
        <end position="74"/>
    </location>
</feature>
<feature type="region of interest" description="Disordered" evidence="1">
    <location>
        <begin position="564"/>
        <end position="604"/>
    </location>
</feature>
<protein>
    <recommendedName>
        <fullName evidence="5">Dolichyl-phosphate-mannose-protein mannosyltransferase</fullName>
    </recommendedName>
</protein>
<evidence type="ECO:0000256" key="2">
    <source>
        <dbReference type="SAM" id="Phobius"/>
    </source>
</evidence>
<evidence type="ECO:0008006" key="5">
    <source>
        <dbReference type="Google" id="ProtNLM"/>
    </source>
</evidence>
<feature type="transmembrane region" description="Helical" evidence="2">
    <location>
        <begin position="339"/>
        <end position="360"/>
    </location>
</feature>
<keyword evidence="2" id="KW-1133">Transmembrane helix</keyword>
<feature type="transmembrane region" description="Helical" evidence="2">
    <location>
        <begin position="160"/>
        <end position="180"/>
    </location>
</feature>
<feature type="transmembrane region" description="Helical" evidence="2">
    <location>
        <begin position="264"/>
        <end position="286"/>
    </location>
</feature>
<evidence type="ECO:0000313" key="4">
    <source>
        <dbReference type="Proteomes" id="UP000537326"/>
    </source>
</evidence>
<name>A0A7Y9YAT7_9ACTN</name>